<protein>
    <submittedName>
        <fullName evidence="5">Uncharacterized protein</fullName>
    </submittedName>
</protein>
<keyword evidence="4" id="KW-0472">Membrane</keyword>
<feature type="compositionally biased region" description="Low complexity" evidence="3">
    <location>
        <begin position="61"/>
        <end position="77"/>
    </location>
</feature>
<dbReference type="SUPFAM" id="SSF53067">
    <property type="entry name" value="Actin-like ATPase domain"/>
    <property type="match status" value="2"/>
</dbReference>
<dbReference type="GO" id="GO:0005524">
    <property type="term" value="F:ATP binding"/>
    <property type="evidence" value="ECO:0007669"/>
    <property type="project" value="UniProtKB-KW"/>
</dbReference>
<evidence type="ECO:0000313" key="5">
    <source>
        <dbReference type="EMBL" id="KAL1529344.1"/>
    </source>
</evidence>
<name>A0AB34KA10_PRYPA</name>
<keyword evidence="1" id="KW-0547">Nucleotide-binding</keyword>
<keyword evidence="2" id="KW-0067">ATP-binding</keyword>
<evidence type="ECO:0000256" key="4">
    <source>
        <dbReference type="SAM" id="Phobius"/>
    </source>
</evidence>
<dbReference type="PANTHER" id="PTHR19375">
    <property type="entry name" value="HEAT SHOCK PROTEIN 70KDA"/>
    <property type="match status" value="1"/>
</dbReference>
<dbReference type="EMBL" id="JBGBPQ010000001">
    <property type="protein sequence ID" value="KAL1529344.1"/>
    <property type="molecule type" value="Genomic_DNA"/>
</dbReference>
<evidence type="ECO:0000256" key="3">
    <source>
        <dbReference type="SAM" id="MobiDB-lite"/>
    </source>
</evidence>
<reference evidence="5 6" key="1">
    <citation type="journal article" date="2024" name="Science">
        <title>Giant polyketide synthase enzymes in the biosynthesis of giant marine polyether toxins.</title>
        <authorList>
            <person name="Fallon T.R."/>
            <person name="Shende V.V."/>
            <person name="Wierzbicki I.H."/>
            <person name="Pendleton A.L."/>
            <person name="Watervoot N.F."/>
            <person name="Auber R.P."/>
            <person name="Gonzalez D.J."/>
            <person name="Wisecaver J.H."/>
            <person name="Moore B.S."/>
        </authorList>
    </citation>
    <scope>NUCLEOTIDE SEQUENCE [LARGE SCALE GENOMIC DNA]</scope>
    <source>
        <strain evidence="5 6">12B1</strain>
    </source>
</reference>
<dbReference type="Proteomes" id="UP001515480">
    <property type="component" value="Unassembled WGS sequence"/>
</dbReference>
<sequence>MLRIRRQPPLLRGRGFRATPPSQIGPLIAGLGAAAVIYGTSLLLKAARNPKFQEAMRDGAAKTADAARSAAASSASRRGADAPPSPSSPSTYFTTDAMGLDVGQGYKEWSSASVAIVEGGEARVVESEQGGRSTPSLVAFLESGETLVGWPAKKLVFSRTATPVHALHLLFGVRHASEACGALASQLPYALTEGAGGLAAVDVHGAAHLPSELAGRVIAKLKQSAESAAGRRGILSAVAGVRPRAAEAEREALLAAGAYAGLELQLVDEPVLALLDAAGELPALREARRVGVYIWGGRSFSFSVLARGAGGGEAELEWEVAESRWAPFLGSEGIDEAIVRHMAQDFRARHGIDLERDHLALQRLHDAAETAKAELCSSFSTQINLPFISASLDGPLHLNLSLSRQALAQLIEPLLERTLGEVDAALAAAALSPAELDAVLLVGASARAPAVFDALQRHFGRPPLRTSRPEDNIAKGAALRAHQLHSAQFGA</sequence>
<dbReference type="Pfam" id="PF00012">
    <property type="entry name" value="HSP70"/>
    <property type="match status" value="1"/>
</dbReference>
<dbReference type="Gene3D" id="3.30.420.40">
    <property type="match status" value="2"/>
</dbReference>
<keyword evidence="6" id="KW-1185">Reference proteome</keyword>
<evidence type="ECO:0000256" key="1">
    <source>
        <dbReference type="ARBA" id="ARBA00022741"/>
    </source>
</evidence>
<organism evidence="5 6">
    <name type="scientific">Prymnesium parvum</name>
    <name type="common">Toxic golden alga</name>
    <dbReference type="NCBI Taxonomy" id="97485"/>
    <lineage>
        <taxon>Eukaryota</taxon>
        <taxon>Haptista</taxon>
        <taxon>Haptophyta</taxon>
        <taxon>Prymnesiophyceae</taxon>
        <taxon>Prymnesiales</taxon>
        <taxon>Prymnesiaceae</taxon>
        <taxon>Prymnesium</taxon>
    </lineage>
</organism>
<evidence type="ECO:0000313" key="6">
    <source>
        <dbReference type="Proteomes" id="UP001515480"/>
    </source>
</evidence>
<dbReference type="GO" id="GO:0140662">
    <property type="term" value="F:ATP-dependent protein folding chaperone"/>
    <property type="evidence" value="ECO:0007669"/>
    <property type="project" value="InterPro"/>
</dbReference>
<comment type="caution">
    <text evidence="5">The sequence shown here is derived from an EMBL/GenBank/DDBJ whole genome shotgun (WGS) entry which is preliminary data.</text>
</comment>
<evidence type="ECO:0000256" key="2">
    <source>
        <dbReference type="ARBA" id="ARBA00022840"/>
    </source>
</evidence>
<dbReference type="AlphaFoldDB" id="A0AB34KA10"/>
<gene>
    <name evidence="5" type="ORF">AB1Y20_000298</name>
</gene>
<dbReference type="Gene3D" id="3.90.640.10">
    <property type="entry name" value="Actin, Chain A, domain 4"/>
    <property type="match status" value="1"/>
</dbReference>
<accession>A0AB34KA10</accession>
<keyword evidence="4" id="KW-0812">Transmembrane</keyword>
<dbReference type="FunFam" id="3.90.640.10:FF:000003">
    <property type="entry name" value="Molecular chaperone DnaK"/>
    <property type="match status" value="1"/>
</dbReference>
<feature type="transmembrane region" description="Helical" evidence="4">
    <location>
        <begin position="24"/>
        <end position="44"/>
    </location>
</feature>
<dbReference type="InterPro" id="IPR043129">
    <property type="entry name" value="ATPase_NBD"/>
</dbReference>
<dbReference type="InterPro" id="IPR013126">
    <property type="entry name" value="Hsp_70_fam"/>
</dbReference>
<keyword evidence="4" id="KW-1133">Transmembrane helix</keyword>
<feature type="region of interest" description="Disordered" evidence="3">
    <location>
        <begin position="57"/>
        <end position="94"/>
    </location>
</feature>
<proteinExistence type="predicted"/>
<dbReference type="PRINTS" id="PR00301">
    <property type="entry name" value="HEATSHOCK70"/>
</dbReference>